<evidence type="ECO:0000313" key="3">
    <source>
        <dbReference type="Proteomes" id="UP000002629"/>
    </source>
</evidence>
<dbReference type="Proteomes" id="UP000002629">
    <property type="component" value="Chromosome"/>
</dbReference>
<protein>
    <submittedName>
        <fullName evidence="2">Uncharacterized protein</fullName>
    </submittedName>
</protein>
<dbReference type="AlphaFoldDB" id="D5VNH9"/>
<name>D5VNH9_CAUST</name>
<dbReference type="HOGENOM" id="CLU_2300735_0_0_5"/>
<dbReference type="KEGG" id="cse:Cseg_3629"/>
<reference evidence="3" key="1">
    <citation type="journal article" date="2011" name="J. Bacteriol.">
        <title>Genome sequences of eight morphologically diverse alphaproteobacteria.</title>
        <authorList>
            <consortium name="US DOE Joint Genome Institute"/>
            <person name="Brown P.J."/>
            <person name="Kysela D.T."/>
            <person name="Buechlein A."/>
            <person name="Hemmerich C."/>
            <person name="Brun Y.V."/>
        </authorList>
    </citation>
    <scope>NUCLEOTIDE SEQUENCE [LARGE SCALE GENOMIC DNA]</scope>
    <source>
        <strain evidence="3">ATCC 21756 / DSM 7131 / JCM 7823 / NBRC 15250 / LMG 17158 / TK0059</strain>
    </source>
</reference>
<feature type="region of interest" description="Disordered" evidence="1">
    <location>
        <begin position="1"/>
        <end position="31"/>
    </location>
</feature>
<feature type="region of interest" description="Disordered" evidence="1">
    <location>
        <begin position="69"/>
        <end position="100"/>
    </location>
</feature>
<proteinExistence type="predicted"/>
<feature type="compositionally biased region" description="Basic and acidic residues" evidence="1">
    <location>
        <begin position="1"/>
        <end position="11"/>
    </location>
</feature>
<dbReference type="RefSeq" id="WP_013080697.1">
    <property type="nucleotide sequence ID" value="NC_014100.1"/>
</dbReference>
<gene>
    <name evidence="2" type="ordered locus">Cseg_3629</name>
</gene>
<accession>D5VNH9</accession>
<organism evidence="2 3">
    <name type="scientific">Caulobacter segnis (strain ATCC 21756 / DSM 7131 / JCM 7823 / NBRC 15250 / LMG 17158 / TK0059)</name>
    <name type="common">Mycoplana segnis</name>
    <dbReference type="NCBI Taxonomy" id="509190"/>
    <lineage>
        <taxon>Bacteria</taxon>
        <taxon>Pseudomonadati</taxon>
        <taxon>Pseudomonadota</taxon>
        <taxon>Alphaproteobacteria</taxon>
        <taxon>Caulobacterales</taxon>
        <taxon>Caulobacteraceae</taxon>
        <taxon>Caulobacter</taxon>
    </lineage>
</organism>
<evidence type="ECO:0000313" key="2">
    <source>
        <dbReference type="EMBL" id="ADG12052.1"/>
    </source>
</evidence>
<sequence>MMSNPDDDRARPAGLSLVSEPERDQGGRGLSAEALRALRQLERRIRTGDLDAVNIRDAQALAQLGLARHGPGGWRPTPAGLTYLQQGGADASSDDDAPKS</sequence>
<evidence type="ECO:0000256" key="1">
    <source>
        <dbReference type="SAM" id="MobiDB-lite"/>
    </source>
</evidence>
<dbReference type="STRING" id="509190.Cseg_3629"/>
<dbReference type="EMBL" id="CP002008">
    <property type="protein sequence ID" value="ADG12052.1"/>
    <property type="molecule type" value="Genomic_DNA"/>
</dbReference>